<evidence type="ECO:0000313" key="6">
    <source>
        <dbReference type="Proteomes" id="UP000515917"/>
    </source>
</evidence>
<gene>
    <name evidence="5" type="ORF">C1H71_04655</name>
</gene>
<dbReference type="EMBL" id="CP025781">
    <property type="protein sequence ID" value="QBC42909.1"/>
    <property type="molecule type" value="Genomic_DNA"/>
</dbReference>
<keyword evidence="1" id="KW-0902">Two-component regulatory system</keyword>
<dbReference type="PROSITE" id="PS50894">
    <property type="entry name" value="HPT"/>
    <property type="match status" value="1"/>
</dbReference>
<evidence type="ECO:0000256" key="2">
    <source>
        <dbReference type="PROSITE-ProRule" id="PRU00110"/>
    </source>
</evidence>
<dbReference type="Gene3D" id="1.10.3210.10">
    <property type="entry name" value="Hypothetical protein af1432"/>
    <property type="match status" value="1"/>
</dbReference>
<keyword evidence="2" id="KW-0597">Phosphoprotein</keyword>
<dbReference type="SUPFAM" id="SSF47226">
    <property type="entry name" value="Histidine-containing phosphotransfer domain, HPT domain"/>
    <property type="match status" value="1"/>
</dbReference>
<feature type="domain" description="HD-GYP" evidence="4">
    <location>
        <begin position="172"/>
        <end position="369"/>
    </location>
</feature>
<dbReference type="SUPFAM" id="SSF109604">
    <property type="entry name" value="HD-domain/PDEase-like"/>
    <property type="match status" value="1"/>
</dbReference>
<protein>
    <submittedName>
        <fullName evidence="5">Metal-dependent phosphohydrolase</fullName>
    </submittedName>
</protein>
<dbReference type="KEGG" id="ifl:C1H71_04655"/>
<evidence type="ECO:0000256" key="1">
    <source>
        <dbReference type="ARBA" id="ARBA00023012"/>
    </source>
</evidence>
<proteinExistence type="predicted"/>
<dbReference type="InterPro" id="IPR003607">
    <property type="entry name" value="HD/PDEase_dom"/>
</dbReference>
<feature type="domain" description="HPt" evidence="3">
    <location>
        <begin position="9"/>
        <end position="116"/>
    </location>
</feature>
<evidence type="ECO:0000259" key="4">
    <source>
        <dbReference type="PROSITE" id="PS51832"/>
    </source>
</evidence>
<feature type="modified residue" description="Phosphohistidine" evidence="2">
    <location>
        <position position="56"/>
    </location>
</feature>
<dbReference type="RefSeq" id="WP_130105516.1">
    <property type="nucleotide sequence ID" value="NZ_CP025781.1"/>
</dbReference>
<reference evidence="5 6" key="1">
    <citation type="submission" date="2018-01" db="EMBL/GenBank/DDBJ databases">
        <title>Genome sequence of Iodobacter sp. strain PCH194 isolated from Indian Trans-Himalaya.</title>
        <authorList>
            <person name="Kumar V."/>
            <person name="Thakur V."/>
            <person name="Kumar S."/>
            <person name="Singh D."/>
        </authorList>
    </citation>
    <scope>NUCLEOTIDE SEQUENCE [LARGE SCALE GENOMIC DNA]</scope>
    <source>
        <strain evidence="5 6">PCH194</strain>
    </source>
</reference>
<dbReference type="Pfam" id="PF13487">
    <property type="entry name" value="HD_5"/>
    <property type="match status" value="1"/>
</dbReference>
<dbReference type="PANTHER" id="PTHR43155">
    <property type="entry name" value="CYCLIC DI-GMP PHOSPHODIESTERASE PA4108-RELATED"/>
    <property type="match status" value="1"/>
</dbReference>
<dbReference type="GO" id="GO:0000160">
    <property type="term" value="P:phosphorelay signal transduction system"/>
    <property type="evidence" value="ECO:0007669"/>
    <property type="project" value="UniProtKB-KW"/>
</dbReference>
<dbReference type="SMART" id="SM00073">
    <property type="entry name" value="HPT"/>
    <property type="match status" value="1"/>
</dbReference>
<evidence type="ECO:0000259" key="3">
    <source>
        <dbReference type="PROSITE" id="PS50894"/>
    </source>
</evidence>
<dbReference type="InterPro" id="IPR008207">
    <property type="entry name" value="Sig_transdc_His_kin_Hpt_dom"/>
</dbReference>
<keyword evidence="6" id="KW-1185">Reference proteome</keyword>
<sequence length="369" mass="41098">MNYDSLLVPKIHDINTFQDFRESLGDLAPRIEQIIAELKRDPGKMILISDLFRAFHNIKGDAGLCRVEFVIPLVHGIETLLSRMRAGEIQLTEVLSEVLLLTLDRLEQAVESLSNNASASSLHLPTLARGLDGLSTLQAEELDPACSRLIEAVTGFKHAAVVVMPDRSRNEVERSNEERSQDLRFFRNMALQLEMRSPLFRGRTARNLQLALNTNKAAGGVVSSTQLEAAVYMHDVGMMFLPESLWLKIGRMTDAERAQLIDHPAWAAGLLSRMDGWHDASTMCLQHHENINGTGYPNKLSGNDIVPGAKIIALVDAFEAVMLKHSHRGQNKSVLRAIAEVNASDLQFDSDWIEPFNRVIRTMMENGGL</sequence>
<dbReference type="Proteomes" id="UP000515917">
    <property type="component" value="Chromosome"/>
</dbReference>
<accession>A0A7G3G6V2</accession>
<name>A0A7G3G6V2_9NEIS</name>
<dbReference type="InterPro" id="IPR037522">
    <property type="entry name" value="HD_GYP_dom"/>
</dbReference>
<dbReference type="PROSITE" id="PS51832">
    <property type="entry name" value="HD_GYP"/>
    <property type="match status" value="1"/>
</dbReference>
<evidence type="ECO:0000313" key="5">
    <source>
        <dbReference type="EMBL" id="QBC42909.1"/>
    </source>
</evidence>
<keyword evidence="5" id="KW-0378">Hydrolase</keyword>
<dbReference type="Gene3D" id="1.20.120.160">
    <property type="entry name" value="HPT domain"/>
    <property type="match status" value="1"/>
</dbReference>
<dbReference type="GO" id="GO:0004672">
    <property type="term" value="F:protein kinase activity"/>
    <property type="evidence" value="ECO:0007669"/>
    <property type="project" value="UniProtKB-ARBA"/>
</dbReference>
<dbReference type="InterPro" id="IPR036641">
    <property type="entry name" value="HPT_dom_sf"/>
</dbReference>
<dbReference type="AlphaFoldDB" id="A0A7G3G6V2"/>
<dbReference type="PANTHER" id="PTHR43155:SF2">
    <property type="entry name" value="CYCLIC DI-GMP PHOSPHODIESTERASE PA4108"/>
    <property type="match status" value="1"/>
</dbReference>
<dbReference type="CDD" id="cd00088">
    <property type="entry name" value="HPT"/>
    <property type="match status" value="1"/>
</dbReference>
<dbReference type="GO" id="GO:0008081">
    <property type="term" value="F:phosphoric diester hydrolase activity"/>
    <property type="evidence" value="ECO:0007669"/>
    <property type="project" value="UniProtKB-ARBA"/>
</dbReference>
<dbReference type="CDD" id="cd00077">
    <property type="entry name" value="HDc"/>
    <property type="match status" value="1"/>
</dbReference>
<organism evidence="5 6">
    <name type="scientific">Iodobacter fluviatilis</name>
    <dbReference type="NCBI Taxonomy" id="537"/>
    <lineage>
        <taxon>Bacteria</taxon>
        <taxon>Pseudomonadati</taxon>
        <taxon>Pseudomonadota</taxon>
        <taxon>Betaproteobacteria</taxon>
        <taxon>Neisseriales</taxon>
        <taxon>Chitinibacteraceae</taxon>
        <taxon>Iodobacter</taxon>
    </lineage>
</organism>
<dbReference type="Pfam" id="PF01627">
    <property type="entry name" value="Hpt"/>
    <property type="match status" value="1"/>
</dbReference>